<accession>A0A9X1HR98</accession>
<gene>
    <name evidence="2" type="ORF">LDX50_11695</name>
    <name evidence="3" type="ORF">LDX50_17665</name>
    <name evidence="4" type="ORF">LDX50_23385</name>
</gene>
<dbReference type="Pfam" id="PF13585">
    <property type="entry name" value="CHU_C"/>
    <property type="match status" value="1"/>
</dbReference>
<feature type="chain" id="PRO_5041155346" evidence="1">
    <location>
        <begin position="25"/>
        <end position="891"/>
    </location>
</feature>
<dbReference type="EMBL" id="JAIXNE010000002">
    <property type="protein sequence ID" value="MCA6075533.1"/>
    <property type="molecule type" value="Genomic_DNA"/>
</dbReference>
<evidence type="ECO:0000313" key="2">
    <source>
        <dbReference type="EMBL" id="MCA6075533.1"/>
    </source>
</evidence>
<sequence>MNQTARRCVLVLLMLFAFKGSAFASHIVGGEFELLHKDGYNYQLNLILYFDLVNGSPGALDNFVTVYIYRKSDNRFMRQVLLPLSNQSNVPYSNVACSEDFLRTSRLLYTAALNLPPEDFDDPGGYYVAFERCCRNYLIDNIYSDIPGMGISAGQTFYLEFPPVAKNGQPFVNSTPRLFPPLRDYGCVDKFYYVDFSGVDDDGDSLVYSMVTPYSTFNTFDPLPDPPNPGPYPEVQWKNGFNLTNIMQGDPDLQISKKGLLTVTPKKTGLFVFAVQCEEFRDGIKIGEMRRDFQMLVVDGCVNNAPSILAREVGSQEVYREGDIIDFDYTDDDKCVEFEVRDIPVSGELVENVSIRAIPINFDANLEDIVIDFSENVPLRGANDVARFTVCFPDCPYVPNQPYEIGIIAMDDACPQPELDTVIVRLNVRPPPNNRPFFENLPAVYSIEVNEESGGSLDQLIVGGDIDLDALTMAVVPFNFRLEEYGMSFIQEKNEAGRTEVRFLWDYDCAKTSFAERSEFTIQLQLDDEDQCMISDPTRLTLRLKVNLPPNTSPEIYTNRTGRDEPEAVFRLSLGEEINFNVLGIDEDNDEVTITGRGLNFNFGDYDISFAGATGRGLDNPSAPFRMAIPCDYPLEQRDTLNMAFFIEDFDKCQVTNRDTLRVDLILEPPAATPLVLTARSLTQTQIVNARLEAEIGEEIRIRIQGIDFDNDEMHLELIQSDPRLVGRFTFESVRGRERIQSELIWLPECDVFTIGEEEDLYSFTFRLTDDNCYERGEEILTLELSIADIVSPDSEFIPPNIFTPNDDEYNQYFALDGFTDDNRPIVTGLPLDNCERKFEEVIIYNRWGESVFRSPDRYFRWYGEGVPAGIYYYVVRLTDKEFKGAVTVRY</sequence>
<evidence type="ECO:0000256" key="1">
    <source>
        <dbReference type="SAM" id="SignalP"/>
    </source>
</evidence>
<feature type="signal peptide" evidence="1">
    <location>
        <begin position="1"/>
        <end position="24"/>
    </location>
</feature>
<dbReference type="RefSeq" id="WP_225698633.1">
    <property type="nucleotide sequence ID" value="NZ_JAIXNE010000002.1"/>
</dbReference>
<dbReference type="Proteomes" id="UP001139409">
    <property type="component" value="Unassembled WGS sequence"/>
</dbReference>
<dbReference type="EMBL" id="JAIXNE010000003">
    <property type="protein sequence ID" value="MCA6076710.1"/>
    <property type="molecule type" value="Genomic_DNA"/>
</dbReference>
<proteinExistence type="predicted"/>
<evidence type="ECO:0000313" key="4">
    <source>
        <dbReference type="EMBL" id="MCA6077838.1"/>
    </source>
</evidence>
<keyword evidence="5" id="KW-1185">Reference proteome</keyword>
<reference evidence="2" key="1">
    <citation type="submission" date="2021-09" db="EMBL/GenBank/DDBJ databases">
        <title>Fulvivirga sp. isolated from coastal sediment.</title>
        <authorList>
            <person name="Yu H."/>
        </authorList>
    </citation>
    <scope>NUCLEOTIDE SEQUENCE</scope>
    <source>
        <strain evidence="2">1062</strain>
    </source>
</reference>
<name>A0A9X1HR98_9BACT</name>
<protein>
    <submittedName>
        <fullName evidence="2">Gliding motility-associated C-terminal domain-containing protein</fullName>
    </submittedName>
</protein>
<organism evidence="2 5">
    <name type="scientific">Fulvivirga sedimenti</name>
    <dbReference type="NCBI Taxonomy" id="2879465"/>
    <lineage>
        <taxon>Bacteria</taxon>
        <taxon>Pseudomonadati</taxon>
        <taxon>Bacteroidota</taxon>
        <taxon>Cytophagia</taxon>
        <taxon>Cytophagales</taxon>
        <taxon>Fulvivirgaceae</taxon>
        <taxon>Fulvivirga</taxon>
    </lineage>
</organism>
<evidence type="ECO:0000313" key="3">
    <source>
        <dbReference type="EMBL" id="MCA6076710.1"/>
    </source>
</evidence>
<keyword evidence="1" id="KW-0732">Signal</keyword>
<dbReference type="EMBL" id="JAIXNE010000004">
    <property type="protein sequence ID" value="MCA6077838.1"/>
    <property type="molecule type" value="Genomic_DNA"/>
</dbReference>
<dbReference type="AlphaFoldDB" id="A0A9X1HR98"/>
<comment type="caution">
    <text evidence="2">The sequence shown here is derived from an EMBL/GenBank/DDBJ whole genome shotgun (WGS) entry which is preliminary data.</text>
</comment>
<evidence type="ECO:0000313" key="5">
    <source>
        <dbReference type="Proteomes" id="UP001139409"/>
    </source>
</evidence>